<proteinExistence type="predicted"/>
<evidence type="ECO:0000313" key="1">
    <source>
        <dbReference type="EMBL" id="JAI07346.1"/>
    </source>
</evidence>
<dbReference type="AlphaFoldDB" id="A0A0E9XZS7"/>
<sequence>MYNMADFAFGITFYRSA</sequence>
<reference evidence="1" key="1">
    <citation type="submission" date="2014-11" db="EMBL/GenBank/DDBJ databases">
        <authorList>
            <person name="Amaro Gonzalez C."/>
        </authorList>
    </citation>
    <scope>NUCLEOTIDE SEQUENCE</scope>
</reference>
<dbReference type="EMBL" id="GBXM01001232">
    <property type="protein sequence ID" value="JAI07346.1"/>
    <property type="molecule type" value="Transcribed_RNA"/>
</dbReference>
<name>A0A0E9XZS7_ANGAN</name>
<organism evidence="1">
    <name type="scientific">Anguilla anguilla</name>
    <name type="common">European freshwater eel</name>
    <name type="synonym">Muraena anguilla</name>
    <dbReference type="NCBI Taxonomy" id="7936"/>
    <lineage>
        <taxon>Eukaryota</taxon>
        <taxon>Metazoa</taxon>
        <taxon>Chordata</taxon>
        <taxon>Craniata</taxon>
        <taxon>Vertebrata</taxon>
        <taxon>Euteleostomi</taxon>
        <taxon>Actinopterygii</taxon>
        <taxon>Neopterygii</taxon>
        <taxon>Teleostei</taxon>
        <taxon>Anguilliformes</taxon>
        <taxon>Anguillidae</taxon>
        <taxon>Anguilla</taxon>
    </lineage>
</organism>
<reference evidence="1" key="2">
    <citation type="journal article" date="2015" name="Fish Shellfish Immunol.">
        <title>Early steps in the European eel (Anguilla anguilla)-Vibrio vulnificus interaction in the gills: Role of the RtxA13 toxin.</title>
        <authorList>
            <person name="Callol A."/>
            <person name="Pajuelo D."/>
            <person name="Ebbesson L."/>
            <person name="Teles M."/>
            <person name="MacKenzie S."/>
            <person name="Amaro C."/>
        </authorList>
    </citation>
    <scope>NUCLEOTIDE SEQUENCE</scope>
</reference>
<accession>A0A0E9XZS7</accession>
<protein>
    <submittedName>
        <fullName evidence="1">Uncharacterized protein</fullName>
    </submittedName>
</protein>